<evidence type="ECO:0000313" key="3">
    <source>
        <dbReference type="Proteomes" id="UP001501920"/>
    </source>
</evidence>
<evidence type="ECO:0000256" key="1">
    <source>
        <dbReference type="SAM" id="Phobius"/>
    </source>
</evidence>
<dbReference type="GeneTree" id="ENSGT01060000249126"/>
<keyword evidence="1" id="KW-0472">Membrane</keyword>
<organism evidence="2 3">
    <name type="scientific">Pygocentrus nattereri</name>
    <name type="common">Red-bellied piranha</name>
    <dbReference type="NCBI Taxonomy" id="42514"/>
    <lineage>
        <taxon>Eukaryota</taxon>
        <taxon>Metazoa</taxon>
        <taxon>Chordata</taxon>
        <taxon>Craniata</taxon>
        <taxon>Vertebrata</taxon>
        <taxon>Euteleostomi</taxon>
        <taxon>Actinopterygii</taxon>
        <taxon>Neopterygii</taxon>
        <taxon>Teleostei</taxon>
        <taxon>Ostariophysi</taxon>
        <taxon>Characiformes</taxon>
        <taxon>Characoidei</taxon>
        <taxon>Pygocentrus</taxon>
    </lineage>
</organism>
<keyword evidence="3" id="KW-1185">Reference proteome</keyword>
<keyword evidence="1" id="KW-1133">Transmembrane helix</keyword>
<dbReference type="AlphaFoldDB" id="A0AAR2LPE5"/>
<evidence type="ECO:0000313" key="2">
    <source>
        <dbReference type="Ensembl" id="ENSPNAP00000076604.1"/>
    </source>
</evidence>
<reference evidence="2" key="2">
    <citation type="submission" date="2025-08" db="UniProtKB">
        <authorList>
            <consortium name="Ensembl"/>
        </authorList>
    </citation>
    <scope>IDENTIFICATION</scope>
</reference>
<dbReference type="Ensembl" id="ENSPNAT00000057944.1">
    <property type="protein sequence ID" value="ENSPNAP00000076604.1"/>
    <property type="gene ID" value="ENSPNAG00000034465.1"/>
</dbReference>
<feature type="transmembrane region" description="Helical" evidence="1">
    <location>
        <begin position="99"/>
        <end position="118"/>
    </location>
</feature>
<proteinExistence type="predicted"/>
<name>A0AAR2LPE5_PYGNA</name>
<reference evidence="2" key="3">
    <citation type="submission" date="2025-09" db="UniProtKB">
        <authorList>
            <consortium name="Ensembl"/>
        </authorList>
    </citation>
    <scope>IDENTIFICATION</scope>
</reference>
<protein>
    <submittedName>
        <fullName evidence="2">Uncharacterized protein</fullName>
    </submittedName>
</protein>
<dbReference type="Proteomes" id="UP001501920">
    <property type="component" value="Chromosome 8"/>
</dbReference>
<sequence length="119" mass="13303">EVLPSLHFLKCGHRCLSMGVFGCAYVVPKINSLHIIHSHDTLGDASGVAHASVYQPPRVLNTDGSLVLEWNVKKGKQSELLTLLIVKVQRDVQITEHPFISFTFCYVSLLFISVPWFVL</sequence>
<keyword evidence="1" id="KW-0812">Transmembrane</keyword>
<gene>
    <name evidence="2" type="primary">RTN3</name>
</gene>
<reference evidence="2 3" key="1">
    <citation type="submission" date="2020-10" db="EMBL/GenBank/DDBJ databases">
        <title>Pygocentrus nattereri (red-bellied piranha) genome, fPygNat1, primary haplotype.</title>
        <authorList>
            <person name="Myers G."/>
            <person name="Meyer A."/>
            <person name="Karagic N."/>
            <person name="Pippel M."/>
            <person name="Winkler S."/>
            <person name="Tracey A."/>
            <person name="Wood J."/>
            <person name="Formenti G."/>
            <person name="Howe K."/>
            <person name="Fedrigo O."/>
            <person name="Jarvis E.D."/>
        </authorList>
    </citation>
    <scope>NUCLEOTIDE SEQUENCE [LARGE SCALE GENOMIC DNA]</scope>
</reference>
<accession>A0AAR2LPE5</accession>